<dbReference type="RefSeq" id="WP_272461176.1">
    <property type="nucleotide sequence ID" value="NZ_JAPFQL010000013.1"/>
</dbReference>
<dbReference type="EMBL" id="JAPFQL010000013">
    <property type="protein sequence ID" value="MDC5696603.1"/>
    <property type="molecule type" value="Genomic_DNA"/>
</dbReference>
<feature type="region of interest" description="Disordered" evidence="4">
    <location>
        <begin position="179"/>
        <end position="209"/>
    </location>
</feature>
<evidence type="ECO:0000256" key="2">
    <source>
        <dbReference type="PROSITE-ProRule" id="PRU00252"/>
    </source>
</evidence>
<evidence type="ECO:0000313" key="6">
    <source>
        <dbReference type="Proteomes" id="UP001150259"/>
    </source>
</evidence>
<keyword evidence="1 2" id="KW-0238">DNA-binding</keyword>
<name>A0ABT5GEM5_9MICO</name>
<dbReference type="Gene3D" id="2.40.50.140">
    <property type="entry name" value="Nucleic acid-binding proteins"/>
    <property type="match status" value="1"/>
</dbReference>
<evidence type="ECO:0000256" key="1">
    <source>
        <dbReference type="ARBA" id="ARBA00023125"/>
    </source>
</evidence>
<reference evidence="5 6" key="1">
    <citation type="submission" date="2022-11" db="EMBL/GenBank/DDBJ databases">
        <title>Anaerobic phenanthrene biodegradation by a DNRA strain PheN6.</title>
        <authorList>
            <person name="Zhang Z."/>
        </authorList>
    </citation>
    <scope>NUCLEOTIDE SEQUENCE [LARGE SCALE GENOMIC DNA]</scope>
    <source>
        <strain evidence="5 6">PheN6</strain>
    </source>
</reference>
<sequence>MNETRITVHGNVVNDPVERTDRNGNVFITFRIGTTPYRKTADGKFLDLETSFLGVIAFNALAANAAASLKKGQPVIVEGNFSNRSYVSSEGVSRNSPEIEADHIGHDLTFGRASFARVSRAAALGLDRTSDVDVRNAMAELNGALGRVPGPAEYGEDRPRNVDANGEVIGDFAAEHGEATAEAGAEAAAAGAFPGDPRSDDYTVEHPAA</sequence>
<dbReference type="PANTHER" id="PTHR10302">
    <property type="entry name" value="SINGLE-STRANDED DNA-BINDING PROTEIN"/>
    <property type="match status" value="1"/>
</dbReference>
<dbReference type="Proteomes" id="UP001150259">
    <property type="component" value="Unassembled WGS sequence"/>
</dbReference>
<keyword evidence="6" id="KW-1185">Reference proteome</keyword>
<proteinExistence type="predicted"/>
<comment type="caution">
    <text evidence="5">The sequence shown here is derived from an EMBL/GenBank/DDBJ whole genome shotgun (WGS) entry which is preliminary data.</text>
</comment>
<dbReference type="PANTHER" id="PTHR10302:SF27">
    <property type="entry name" value="SINGLE-STRANDED DNA-BINDING PROTEIN"/>
    <property type="match status" value="1"/>
</dbReference>
<evidence type="ECO:0000256" key="4">
    <source>
        <dbReference type="SAM" id="MobiDB-lite"/>
    </source>
</evidence>
<feature type="compositionally biased region" description="Basic and acidic residues" evidence="4">
    <location>
        <begin position="197"/>
        <end position="209"/>
    </location>
</feature>
<dbReference type="GO" id="GO:0003677">
    <property type="term" value="F:DNA binding"/>
    <property type="evidence" value="ECO:0007669"/>
    <property type="project" value="UniProtKB-KW"/>
</dbReference>
<dbReference type="NCBIfam" id="TIGR00621">
    <property type="entry name" value="ssb"/>
    <property type="match status" value="1"/>
</dbReference>
<evidence type="ECO:0000313" key="5">
    <source>
        <dbReference type="EMBL" id="MDC5696603.1"/>
    </source>
</evidence>
<dbReference type="CDD" id="cd04496">
    <property type="entry name" value="SSB_OBF"/>
    <property type="match status" value="1"/>
</dbReference>
<protein>
    <recommendedName>
        <fullName evidence="3">Single-stranded DNA-binding protein</fullName>
    </recommendedName>
</protein>
<dbReference type="SUPFAM" id="SSF50249">
    <property type="entry name" value="Nucleic acid-binding proteins"/>
    <property type="match status" value="1"/>
</dbReference>
<accession>A0ABT5GEM5</accession>
<dbReference type="InterPro" id="IPR012340">
    <property type="entry name" value="NA-bd_OB-fold"/>
</dbReference>
<dbReference type="InterPro" id="IPR011344">
    <property type="entry name" value="ssDNA-bd"/>
</dbReference>
<gene>
    <name evidence="5" type="ORF">OO014_04975</name>
</gene>
<dbReference type="Pfam" id="PF00436">
    <property type="entry name" value="SSB"/>
    <property type="match status" value="1"/>
</dbReference>
<dbReference type="PROSITE" id="PS50935">
    <property type="entry name" value="SSB"/>
    <property type="match status" value="1"/>
</dbReference>
<evidence type="ECO:0000256" key="3">
    <source>
        <dbReference type="RuleBase" id="RU000524"/>
    </source>
</evidence>
<feature type="compositionally biased region" description="Low complexity" evidence="4">
    <location>
        <begin position="180"/>
        <end position="192"/>
    </location>
</feature>
<dbReference type="InterPro" id="IPR000424">
    <property type="entry name" value="Primosome_PriB/ssb"/>
</dbReference>
<organism evidence="5 6">
    <name type="scientific">Intrasporangium calvum</name>
    <dbReference type="NCBI Taxonomy" id="53358"/>
    <lineage>
        <taxon>Bacteria</taxon>
        <taxon>Bacillati</taxon>
        <taxon>Actinomycetota</taxon>
        <taxon>Actinomycetes</taxon>
        <taxon>Micrococcales</taxon>
        <taxon>Intrasporangiaceae</taxon>
        <taxon>Intrasporangium</taxon>
    </lineage>
</organism>